<dbReference type="GO" id="GO:0016567">
    <property type="term" value="P:protein ubiquitination"/>
    <property type="evidence" value="ECO:0007669"/>
    <property type="project" value="InterPro"/>
</dbReference>
<sequence>MADDYELAALHEQVALASSAAVSASDLDLAFQLQVSEAIEASLRANNSNPSTSTAAAAGISPSFQPAPELESSDVAYALAVHAADLARAEEDRRDAQGCRAAHAQAAAAVRVAAHDAVFARELAAIPEGQWARDGDNFERPLDPSRPLFRVLFKGLSSRGVVGPRDRDPGVAALAVALCNHQGNVVLRIQKPVEASVGGRMTLDVMALTEGLQAALGLGIRSIKIVTDYRVLHNHLLGMWHPTQKKLADMVDQVLSLRKKFEQCEILLVEPRQVDYVMKLARESVESQLAKAITVNAGMGMRENCAICLEDTDVSKIHAVEGCAHRFCFSCMKEHVKVKLLHGMLPACPQDGCTKQLSVEGSKVFLSPRLLGIMVQRIREGQIPPAQKIYCPYPKCSALMALSEVIHPMQESSSKHTVADAATLRKCVKCRGSFCISCKVPWHDRMTCLDYKRMHPHAHSGDAKLESLAEHRRWRKCTKCKHIIELAEGCYHMTCVCGYEFCYTCGKEWKNKKQTCSCLLWDERNLIRNDIRGNVVRDDVRGNIDVDEDEDDYDEEDDYYVQEGLHYNQGFR</sequence>
<dbReference type="PANTHER" id="PTHR11685">
    <property type="entry name" value="RBR FAMILY RING FINGER AND IBR DOMAIN-CONTAINING"/>
    <property type="match status" value="1"/>
</dbReference>
<evidence type="ECO:0000256" key="6">
    <source>
        <dbReference type="ARBA" id="ARBA00022679"/>
    </source>
</evidence>
<dbReference type="EMBL" id="JAUUTY010000005">
    <property type="protein sequence ID" value="KAK1629492.1"/>
    <property type="molecule type" value="Genomic_DNA"/>
</dbReference>
<dbReference type="PROSITE" id="PS00518">
    <property type="entry name" value="ZF_RING_1"/>
    <property type="match status" value="1"/>
</dbReference>
<dbReference type="GO" id="GO:0003676">
    <property type="term" value="F:nucleic acid binding"/>
    <property type="evidence" value="ECO:0007669"/>
    <property type="project" value="InterPro"/>
</dbReference>
<dbReference type="EC" id="2.3.2.31" evidence="5"/>
<dbReference type="SMART" id="SM00647">
    <property type="entry name" value="IBR"/>
    <property type="match status" value="2"/>
</dbReference>
<dbReference type="InterPro" id="IPR012337">
    <property type="entry name" value="RNaseH-like_sf"/>
</dbReference>
<protein>
    <recommendedName>
        <fullName evidence="5">RBR-type E3 ubiquitin transferase</fullName>
        <ecNumber evidence="5">2.3.2.31</ecNumber>
    </recommendedName>
</protein>
<evidence type="ECO:0000259" key="14">
    <source>
        <dbReference type="PROSITE" id="PS51873"/>
    </source>
</evidence>
<dbReference type="Pfam" id="PF00097">
    <property type="entry name" value="zf-C3HC4"/>
    <property type="match status" value="1"/>
</dbReference>
<dbReference type="SMART" id="SM00184">
    <property type="entry name" value="RING"/>
    <property type="match status" value="1"/>
</dbReference>
<dbReference type="InterPro" id="IPR001841">
    <property type="entry name" value="Znf_RING"/>
</dbReference>
<dbReference type="CDD" id="cd22584">
    <property type="entry name" value="Rcat_RBR_unk"/>
    <property type="match status" value="1"/>
</dbReference>
<evidence type="ECO:0000313" key="16">
    <source>
        <dbReference type="Proteomes" id="UP001231189"/>
    </source>
</evidence>
<dbReference type="FunFam" id="3.30.420.10:FF:000154">
    <property type="entry name" value="RBR-type E3 ubiquitin transferase"/>
    <property type="match status" value="1"/>
</dbReference>
<dbReference type="Gene3D" id="3.30.420.10">
    <property type="entry name" value="Ribonuclease H-like superfamily/Ribonuclease H"/>
    <property type="match status" value="1"/>
</dbReference>
<evidence type="ECO:0000256" key="10">
    <source>
        <dbReference type="ARBA" id="ARBA00022786"/>
    </source>
</evidence>
<dbReference type="Pfam" id="PF01485">
    <property type="entry name" value="IBR"/>
    <property type="match status" value="2"/>
</dbReference>
<keyword evidence="16" id="KW-1185">Reference proteome</keyword>
<evidence type="ECO:0000256" key="8">
    <source>
        <dbReference type="ARBA" id="ARBA00022737"/>
    </source>
</evidence>
<keyword evidence="9 12" id="KW-0863">Zinc-finger</keyword>
<reference evidence="15" key="1">
    <citation type="submission" date="2023-07" db="EMBL/GenBank/DDBJ databases">
        <title>A chromosome-level genome assembly of Lolium multiflorum.</title>
        <authorList>
            <person name="Chen Y."/>
            <person name="Copetti D."/>
            <person name="Kolliker R."/>
            <person name="Studer B."/>
        </authorList>
    </citation>
    <scope>NUCLEOTIDE SEQUENCE</scope>
    <source>
        <strain evidence="15">02402/16</strain>
        <tissue evidence="15">Leaf</tissue>
    </source>
</reference>
<dbReference type="InterPro" id="IPR036397">
    <property type="entry name" value="RNaseH_sf"/>
</dbReference>
<evidence type="ECO:0000256" key="12">
    <source>
        <dbReference type="PROSITE-ProRule" id="PRU00175"/>
    </source>
</evidence>
<dbReference type="InterPro" id="IPR002156">
    <property type="entry name" value="RNaseH_domain"/>
</dbReference>
<keyword evidence="11" id="KW-0862">Zinc</keyword>
<comment type="function">
    <text evidence="3">Might act as an E3 ubiquitin-protein ligase, or as part of E3 complex, which accepts ubiquitin from specific E2 ubiquitin-conjugating enzymes and then transfers it to substrates.</text>
</comment>
<dbReference type="CDD" id="cd22582">
    <property type="entry name" value="BRcat_RBR_unk"/>
    <property type="match status" value="1"/>
</dbReference>
<dbReference type="Pfam" id="PF13456">
    <property type="entry name" value="RVT_3"/>
    <property type="match status" value="1"/>
</dbReference>
<keyword evidence="6" id="KW-0808">Transferase</keyword>
<keyword evidence="8" id="KW-0677">Repeat</keyword>
<name>A0AAD8VZK6_LOLMU</name>
<evidence type="ECO:0000256" key="3">
    <source>
        <dbReference type="ARBA" id="ARBA00003976"/>
    </source>
</evidence>
<evidence type="ECO:0000256" key="2">
    <source>
        <dbReference type="ARBA" id="ARBA00001947"/>
    </source>
</evidence>
<comment type="caution">
    <text evidence="15">The sequence shown here is derived from an EMBL/GenBank/DDBJ whole genome shotgun (WGS) entry which is preliminary data.</text>
</comment>
<dbReference type="SUPFAM" id="SSF53098">
    <property type="entry name" value="Ribonuclease H-like"/>
    <property type="match status" value="1"/>
</dbReference>
<dbReference type="InterPro" id="IPR002867">
    <property type="entry name" value="IBR_dom"/>
</dbReference>
<dbReference type="InterPro" id="IPR044066">
    <property type="entry name" value="TRIAD_supradom"/>
</dbReference>
<keyword evidence="10" id="KW-0833">Ubl conjugation pathway</keyword>
<dbReference type="Gene3D" id="1.20.120.1750">
    <property type="match status" value="1"/>
</dbReference>
<dbReference type="Gene3D" id="3.30.40.10">
    <property type="entry name" value="Zinc/RING finger domain, C3HC4 (zinc finger)"/>
    <property type="match status" value="1"/>
</dbReference>
<gene>
    <name evidence="15" type="ORF">QYE76_003807</name>
</gene>
<dbReference type="AlphaFoldDB" id="A0AAD8VZK6"/>
<dbReference type="FunFam" id="3.30.40.10:FF:000230">
    <property type="entry name" value="RBR-type E3 ubiquitin transferase"/>
    <property type="match status" value="1"/>
</dbReference>
<organism evidence="15 16">
    <name type="scientific">Lolium multiflorum</name>
    <name type="common">Italian ryegrass</name>
    <name type="synonym">Lolium perenne subsp. multiflorum</name>
    <dbReference type="NCBI Taxonomy" id="4521"/>
    <lineage>
        <taxon>Eukaryota</taxon>
        <taxon>Viridiplantae</taxon>
        <taxon>Streptophyta</taxon>
        <taxon>Embryophyta</taxon>
        <taxon>Tracheophyta</taxon>
        <taxon>Spermatophyta</taxon>
        <taxon>Magnoliopsida</taxon>
        <taxon>Liliopsida</taxon>
        <taxon>Poales</taxon>
        <taxon>Poaceae</taxon>
        <taxon>BOP clade</taxon>
        <taxon>Pooideae</taxon>
        <taxon>Poodae</taxon>
        <taxon>Poeae</taxon>
        <taxon>Poeae Chloroplast Group 2 (Poeae type)</taxon>
        <taxon>Loliodinae</taxon>
        <taxon>Loliinae</taxon>
        <taxon>Lolium</taxon>
    </lineage>
</organism>
<evidence type="ECO:0000259" key="13">
    <source>
        <dbReference type="PROSITE" id="PS50089"/>
    </source>
</evidence>
<dbReference type="PROSITE" id="PS50089">
    <property type="entry name" value="ZF_RING_2"/>
    <property type="match status" value="1"/>
</dbReference>
<evidence type="ECO:0000313" key="15">
    <source>
        <dbReference type="EMBL" id="KAK1629492.1"/>
    </source>
</evidence>
<dbReference type="GO" id="GO:0008270">
    <property type="term" value="F:zinc ion binding"/>
    <property type="evidence" value="ECO:0007669"/>
    <property type="project" value="UniProtKB-KW"/>
</dbReference>
<dbReference type="GO" id="GO:0004523">
    <property type="term" value="F:RNA-DNA hybrid ribonuclease activity"/>
    <property type="evidence" value="ECO:0007669"/>
    <property type="project" value="InterPro"/>
</dbReference>
<evidence type="ECO:0000256" key="5">
    <source>
        <dbReference type="ARBA" id="ARBA00012251"/>
    </source>
</evidence>
<dbReference type="InterPro" id="IPR013083">
    <property type="entry name" value="Znf_RING/FYVE/PHD"/>
</dbReference>
<dbReference type="InterPro" id="IPR018957">
    <property type="entry name" value="Znf_C3HC4_RING-type"/>
</dbReference>
<dbReference type="InterPro" id="IPR017907">
    <property type="entry name" value="Znf_RING_CS"/>
</dbReference>
<dbReference type="Proteomes" id="UP001231189">
    <property type="component" value="Unassembled WGS sequence"/>
</dbReference>
<dbReference type="GO" id="GO:0061630">
    <property type="term" value="F:ubiquitin protein ligase activity"/>
    <property type="evidence" value="ECO:0007669"/>
    <property type="project" value="UniProtKB-EC"/>
</dbReference>
<comment type="catalytic activity">
    <reaction evidence="1">
        <text>[E2 ubiquitin-conjugating enzyme]-S-ubiquitinyl-L-cysteine + [acceptor protein]-L-lysine = [E2 ubiquitin-conjugating enzyme]-L-cysteine + [acceptor protein]-N(6)-ubiquitinyl-L-lysine.</text>
        <dbReference type="EC" id="2.3.2.31"/>
    </reaction>
</comment>
<evidence type="ECO:0000256" key="9">
    <source>
        <dbReference type="ARBA" id="ARBA00022771"/>
    </source>
</evidence>
<comment type="similarity">
    <text evidence="4">Belongs to the RBR family. Ariadne subfamily.</text>
</comment>
<feature type="domain" description="RING-type" evidence="14">
    <location>
        <begin position="301"/>
        <end position="522"/>
    </location>
</feature>
<evidence type="ECO:0000256" key="11">
    <source>
        <dbReference type="ARBA" id="ARBA00022833"/>
    </source>
</evidence>
<evidence type="ECO:0000256" key="4">
    <source>
        <dbReference type="ARBA" id="ARBA00005884"/>
    </source>
</evidence>
<dbReference type="FunFam" id="1.20.120.1750:FF:000019">
    <property type="entry name" value="RBR-type E3 ubiquitin transferase"/>
    <property type="match status" value="1"/>
</dbReference>
<evidence type="ECO:0000256" key="1">
    <source>
        <dbReference type="ARBA" id="ARBA00001798"/>
    </source>
</evidence>
<dbReference type="InterPro" id="IPR031127">
    <property type="entry name" value="E3_UB_ligase_RBR"/>
</dbReference>
<dbReference type="SUPFAM" id="SSF57850">
    <property type="entry name" value="RING/U-box"/>
    <property type="match status" value="2"/>
</dbReference>
<evidence type="ECO:0000256" key="7">
    <source>
        <dbReference type="ARBA" id="ARBA00022723"/>
    </source>
</evidence>
<feature type="domain" description="RING-type" evidence="13">
    <location>
        <begin position="305"/>
        <end position="351"/>
    </location>
</feature>
<dbReference type="PROSITE" id="PS51873">
    <property type="entry name" value="TRIAD"/>
    <property type="match status" value="1"/>
</dbReference>
<comment type="cofactor">
    <cofactor evidence="2">
        <name>Zn(2+)</name>
        <dbReference type="ChEBI" id="CHEBI:29105"/>
    </cofactor>
</comment>
<proteinExistence type="inferred from homology"/>
<accession>A0AAD8VZK6</accession>
<keyword evidence="7" id="KW-0479">Metal-binding</keyword>